<dbReference type="RefSeq" id="XP_012210912.1">
    <property type="nucleotide sequence ID" value="XM_012355522.1"/>
</dbReference>
<reference evidence="2 3" key="1">
    <citation type="journal article" date="2013" name="PLoS Genet.">
        <title>Distinctive expansion of potential virulence genes in the genome of the oomycete fish pathogen Saprolegnia parasitica.</title>
        <authorList>
            <person name="Jiang R.H."/>
            <person name="de Bruijn I."/>
            <person name="Haas B.J."/>
            <person name="Belmonte R."/>
            <person name="Lobach L."/>
            <person name="Christie J."/>
            <person name="van den Ackerveken G."/>
            <person name="Bottin A."/>
            <person name="Bulone V."/>
            <person name="Diaz-Moreno S.M."/>
            <person name="Dumas B."/>
            <person name="Fan L."/>
            <person name="Gaulin E."/>
            <person name="Govers F."/>
            <person name="Grenville-Briggs L.J."/>
            <person name="Horner N.R."/>
            <person name="Levin J.Z."/>
            <person name="Mammella M."/>
            <person name="Meijer H.J."/>
            <person name="Morris P."/>
            <person name="Nusbaum C."/>
            <person name="Oome S."/>
            <person name="Phillips A.J."/>
            <person name="van Rooyen D."/>
            <person name="Rzeszutek E."/>
            <person name="Saraiva M."/>
            <person name="Secombes C.J."/>
            <person name="Seidl M.F."/>
            <person name="Snel B."/>
            <person name="Stassen J.H."/>
            <person name="Sykes S."/>
            <person name="Tripathy S."/>
            <person name="van den Berg H."/>
            <person name="Vega-Arreguin J.C."/>
            <person name="Wawra S."/>
            <person name="Young S.K."/>
            <person name="Zeng Q."/>
            <person name="Dieguez-Uribeondo J."/>
            <person name="Russ C."/>
            <person name="Tyler B.M."/>
            <person name="van West P."/>
        </authorList>
    </citation>
    <scope>NUCLEOTIDE SEQUENCE [LARGE SCALE GENOMIC DNA]</scope>
    <source>
        <strain evidence="2 3">CBS 223.65</strain>
    </source>
</reference>
<keyword evidence="3" id="KW-1185">Reference proteome</keyword>
<organism evidence="2 3">
    <name type="scientific">Saprolegnia parasitica (strain CBS 223.65)</name>
    <dbReference type="NCBI Taxonomy" id="695850"/>
    <lineage>
        <taxon>Eukaryota</taxon>
        <taxon>Sar</taxon>
        <taxon>Stramenopiles</taxon>
        <taxon>Oomycota</taxon>
        <taxon>Saprolegniomycetes</taxon>
        <taxon>Saprolegniales</taxon>
        <taxon>Saprolegniaceae</taxon>
        <taxon>Saprolegnia</taxon>
    </lineage>
</organism>
<dbReference type="OrthoDB" id="5951731at2759"/>
<dbReference type="SUPFAM" id="SSF57552">
    <property type="entry name" value="Blood coagulation inhibitor (disintegrin)"/>
    <property type="match status" value="1"/>
</dbReference>
<feature type="domain" description="Disintegrin" evidence="1">
    <location>
        <begin position="7"/>
        <end position="58"/>
    </location>
</feature>
<dbReference type="AlphaFoldDB" id="A0A067BUT6"/>
<dbReference type="EMBL" id="KK583445">
    <property type="protein sequence ID" value="KDO18382.1"/>
    <property type="molecule type" value="Genomic_DNA"/>
</dbReference>
<evidence type="ECO:0000313" key="2">
    <source>
        <dbReference type="EMBL" id="KDO18382.1"/>
    </source>
</evidence>
<dbReference type="KEGG" id="spar:SPRG_21708"/>
<dbReference type="InterPro" id="IPR036436">
    <property type="entry name" value="Disintegrin_dom_sf"/>
</dbReference>
<dbReference type="InterPro" id="IPR001762">
    <property type="entry name" value="Disintegrin_dom"/>
</dbReference>
<dbReference type="Gene3D" id="4.10.70.10">
    <property type="entry name" value="Disintegrin domain"/>
    <property type="match status" value="1"/>
</dbReference>
<protein>
    <recommendedName>
        <fullName evidence="1">Disintegrin domain-containing protein</fullName>
    </recommendedName>
</protein>
<accession>A0A067BUT6</accession>
<sequence length="329" mass="35627">MGKSTGGPCDAPDYCDGRGRCVDKYESNRHICRRAVDVCDEAETCTGVSGDCPSNSLHARESSAPRLANRRAARATTLTVATATASALTTLKARNISAAGKSTFATSPSIARVNVASVPTTSSRPLARSARRLASRVAASATASMSVTGTEAASKPSSAATLSAAKRVIFATCPSIAQATTANAPRQVCIPNDRVHADRRVVRPRVRRRRLLRRQRQVRRHHCEGHVVPRRRGPLRHEPLCNGVQASCPHNNEDANYGDGYASAFAYKARQCSAKAAHKLVSVYDAPGAKRRCSWLLSPWWVPSRLSLPSPCPRRMGRRSSRWKMATCR</sequence>
<dbReference type="SMART" id="SM00050">
    <property type="entry name" value="DISIN"/>
    <property type="match status" value="1"/>
</dbReference>
<dbReference type="GeneID" id="24142312"/>
<name>A0A067BUT6_SAPPC</name>
<dbReference type="Proteomes" id="UP000030745">
    <property type="component" value="Unassembled WGS sequence"/>
</dbReference>
<dbReference type="VEuPathDB" id="FungiDB:SPRG_21708"/>
<gene>
    <name evidence="2" type="ORF">SPRG_21708</name>
</gene>
<evidence type="ECO:0000313" key="3">
    <source>
        <dbReference type="Proteomes" id="UP000030745"/>
    </source>
</evidence>
<proteinExistence type="predicted"/>
<evidence type="ECO:0000259" key="1">
    <source>
        <dbReference type="SMART" id="SM00050"/>
    </source>
</evidence>